<dbReference type="AlphaFoldDB" id="A0A8H7C7K6"/>
<comment type="caution">
    <text evidence="1">The sequence shown here is derived from an EMBL/GenBank/DDBJ whole genome shotgun (WGS) entry which is preliminary data.</text>
</comment>
<organism evidence="1 2">
    <name type="scientific">Agaricus bisporus var. burnettii</name>
    <dbReference type="NCBI Taxonomy" id="192524"/>
    <lineage>
        <taxon>Eukaryota</taxon>
        <taxon>Fungi</taxon>
        <taxon>Dikarya</taxon>
        <taxon>Basidiomycota</taxon>
        <taxon>Agaricomycotina</taxon>
        <taxon>Agaricomycetes</taxon>
        <taxon>Agaricomycetidae</taxon>
        <taxon>Agaricales</taxon>
        <taxon>Agaricineae</taxon>
        <taxon>Agaricaceae</taxon>
        <taxon>Agaricus</taxon>
    </lineage>
</organism>
<dbReference type="Proteomes" id="UP000629468">
    <property type="component" value="Unassembled WGS sequence"/>
</dbReference>
<name>A0A8H7C7K6_AGABI</name>
<dbReference type="PANTHER" id="PTHR34862:SF1">
    <property type="entry name" value="SPARK DOMAIN-CONTAINING PROTEIN"/>
    <property type="match status" value="1"/>
</dbReference>
<dbReference type="EMBL" id="JABXXO010000010">
    <property type="protein sequence ID" value="KAF7768549.1"/>
    <property type="molecule type" value="Genomic_DNA"/>
</dbReference>
<proteinExistence type="predicted"/>
<accession>A0A8H7C7K6</accession>
<protein>
    <submittedName>
        <fullName evidence="1">Uncharacterized protein</fullName>
    </submittedName>
</protein>
<evidence type="ECO:0000313" key="1">
    <source>
        <dbReference type="EMBL" id="KAF7768549.1"/>
    </source>
</evidence>
<gene>
    <name evidence="1" type="ORF">Agabi119p4_7792</name>
</gene>
<dbReference type="PANTHER" id="PTHR34862">
    <property type="entry name" value="SPARK DOMAIN-CONTAINING PROTEIN"/>
    <property type="match status" value="1"/>
</dbReference>
<evidence type="ECO:0000313" key="2">
    <source>
        <dbReference type="Proteomes" id="UP000629468"/>
    </source>
</evidence>
<reference evidence="1 2" key="1">
    <citation type="journal article" name="Sci. Rep.">
        <title>Telomere-to-telomere assembled and centromere annotated genomes of the two main subspecies of the button mushroom Agaricus bisporus reveal especially polymorphic chromosome ends.</title>
        <authorList>
            <person name="Sonnenberg A.S.M."/>
            <person name="Sedaghat-Telgerd N."/>
            <person name="Lavrijssen B."/>
            <person name="Ohm R.A."/>
            <person name="Hendrickx P.M."/>
            <person name="Scholtmeijer K."/>
            <person name="Baars J.J.P."/>
            <person name="van Peer A."/>
        </authorList>
    </citation>
    <scope>NUCLEOTIDE SEQUENCE [LARGE SCALE GENOMIC DNA]</scope>
    <source>
        <strain evidence="1 2">H119_p4</strain>
    </source>
</reference>
<sequence>MITLVIPPGYHCDAHRSTGNTATPALSFYSYPITFTTHSFILKMLRATLIVALASLASAQIAGLSTECLGALSGLVADPDANACLQPTDLIPLATASANDSIVPTIDTWTKHVCAAAPCSNQTLANIVTAIANGCQKEISDDPQNTDPSAVASAITPLVQRFYPTVRKVLCLQDGDTPCDTQLLSDIESVSGQPLSIDVLFSVFAGLNFENIPKNITCSDCVKAAYTTINTDLPDLISDAAPALQAQCGASFTDGNIPSTISQSAVDGDSSSDTTTTNDNGASILLPSALSILGLTVISTIMGFF</sequence>